<feature type="region of interest" description="Disordered" evidence="1">
    <location>
        <begin position="129"/>
        <end position="194"/>
    </location>
</feature>
<sequence>MSITRRSARRSVRILGVASASTAVVLGLSGSAFACTIGDFKAEAKCEGGKGVIVVTDTDKTAVPAVVTVFLKGAGGIETKVGQQEVKGSKDGTPVTFPEDWKPNATYRVHVKAGHVVDEDVKPDLSAPATACKAEESKSPTATPSRTPAPSESVPAKTASPAPSASESSSAPAGTSSNAPSPAAGDSDLAETGASSNTGLIAGIAGALVVVGGGAVFFGMRRRGAKNGG</sequence>
<feature type="chain" id="PRO_5038102887" evidence="3">
    <location>
        <begin position="35"/>
        <end position="229"/>
    </location>
</feature>
<gene>
    <name evidence="4" type="ORF">GCM10010503_60910</name>
</gene>
<keyword evidence="2" id="KW-1133">Transmembrane helix</keyword>
<dbReference type="PROSITE" id="PS51257">
    <property type="entry name" value="PROKAR_LIPOPROTEIN"/>
    <property type="match status" value="1"/>
</dbReference>
<dbReference type="AlphaFoldDB" id="A0A918MU20"/>
<reference evidence="4" key="1">
    <citation type="journal article" date="2014" name="Int. J. Syst. Evol. Microbiol.">
        <title>Complete genome sequence of Corynebacterium casei LMG S-19264T (=DSM 44701T), isolated from a smear-ripened cheese.</title>
        <authorList>
            <consortium name="US DOE Joint Genome Institute (JGI-PGF)"/>
            <person name="Walter F."/>
            <person name="Albersmeier A."/>
            <person name="Kalinowski J."/>
            <person name="Ruckert C."/>
        </authorList>
    </citation>
    <scope>NUCLEOTIDE SEQUENCE</scope>
    <source>
        <strain evidence="4">JCM 4490</strain>
    </source>
</reference>
<organism evidence="4 5">
    <name type="scientific">Streptomyces lucensis JCM 4490</name>
    <dbReference type="NCBI Taxonomy" id="1306176"/>
    <lineage>
        <taxon>Bacteria</taxon>
        <taxon>Bacillati</taxon>
        <taxon>Actinomycetota</taxon>
        <taxon>Actinomycetes</taxon>
        <taxon>Kitasatosporales</taxon>
        <taxon>Streptomycetaceae</taxon>
        <taxon>Streptomyces</taxon>
    </lineage>
</organism>
<dbReference type="RefSeq" id="WP_308431599.1">
    <property type="nucleotide sequence ID" value="NZ_BMUE01000018.1"/>
</dbReference>
<evidence type="ECO:0000313" key="4">
    <source>
        <dbReference type="EMBL" id="GGW75150.1"/>
    </source>
</evidence>
<keyword evidence="2" id="KW-0812">Transmembrane</keyword>
<keyword evidence="5" id="KW-1185">Reference proteome</keyword>
<feature type="signal peptide" evidence="3">
    <location>
        <begin position="1"/>
        <end position="34"/>
    </location>
</feature>
<dbReference type="NCBIfam" id="NF041528">
    <property type="entry name" value="strep_LAETG"/>
    <property type="match status" value="1"/>
</dbReference>
<feature type="transmembrane region" description="Helical" evidence="2">
    <location>
        <begin position="200"/>
        <end position="220"/>
    </location>
</feature>
<evidence type="ECO:0000256" key="2">
    <source>
        <dbReference type="SAM" id="Phobius"/>
    </source>
</evidence>
<evidence type="ECO:0000256" key="3">
    <source>
        <dbReference type="SAM" id="SignalP"/>
    </source>
</evidence>
<reference evidence="4" key="2">
    <citation type="submission" date="2020-09" db="EMBL/GenBank/DDBJ databases">
        <authorList>
            <person name="Sun Q."/>
            <person name="Ohkuma M."/>
        </authorList>
    </citation>
    <scope>NUCLEOTIDE SEQUENCE</scope>
    <source>
        <strain evidence="4">JCM 4490</strain>
    </source>
</reference>
<dbReference type="NCBIfam" id="TIGR01167">
    <property type="entry name" value="LPXTG_anchor"/>
    <property type="match status" value="1"/>
</dbReference>
<protein>
    <submittedName>
        <fullName evidence="4">Alpha-ketoglutarate decarboxylase</fullName>
    </submittedName>
</protein>
<keyword evidence="2" id="KW-0472">Membrane</keyword>
<evidence type="ECO:0000313" key="5">
    <source>
        <dbReference type="Proteomes" id="UP000620224"/>
    </source>
</evidence>
<evidence type="ECO:0000256" key="1">
    <source>
        <dbReference type="SAM" id="MobiDB-lite"/>
    </source>
</evidence>
<keyword evidence="3" id="KW-0732">Signal</keyword>
<dbReference type="EMBL" id="BMUE01000018">
    <property type="protein sequence ID" value="GGW75150.1"/>
    <property type="molecule type" value="Genomic_DNA"/>
</dbReference>
<feature type="compositionally biased region" description="Low complexity" evidence="1">
    <location>
        <begin position="139"/>
        <end position="184"/>
    </location>
</feature>
<dbReference type="Proteomes" id="UP000620224">
    <property type="component" value="Unassembled WGS sequence"/>
</dbReference>
<proteinExistence type="predicted"/>
<name>A0A918MU20_9ACTN</name>
<comment type="caution">
    <text evidence="4">The sequence shown here is derived from an EMBL/GenBank/DDBJ whole genome shotgun (WGS) entry which is preliminary data.</text>
</comment>
<accession>A0A918MU20</accession>